<dbReference type="Pfam" id="PF03819">
    <property type="entry name" value="MazG"/>
    <property type="match status" value="1"/>
</dbReference>
<dbReference type="EMBL" id="BOMM01000063">
    <property type="protein sequence ID" value="GIE15203.1"/>
    <property type="molecule type" value="Genomic_DNA"/>
</dbReference>
<dbReference type="Gene3D" id="1.10.287.1080">
    <property type="entry name" value="MazG-like"/>
    <property type="match status" value="1"/>
</dbReference>
<dbReference type="RefSeq" id="WP_203821572.1">
    <property type="nucleotide sequence ID" value="NZ_BAAABP010000085.1"/>
</dbReference>
<dbReference type="SUPFAM" id="SSF101386">
    <property type="entry name" value="all-alpha NTP pyrophosphatases"/>
    <property type="match status" value="1"/>
</dbReference>
<evidence type="ECO:0000313" key="3">
    <source>
        <dbReference type="Proteomes" id="UP000598174"/>
    </source>
</evidence>
<dbReference type="Proteomes" id="UP000598174">
    <property type="component" value="Unassembled WGS sequence"/>
</dbReference>
<name>A0A919J6Z3_9ACTN</name>
<keyword evidence="3" id="KW-1185">Reference proteome</keyword>
<dbReference type="AlphaFoldDB" id="A0A919J6Z3"/>
<dbReference type="InterPro" id="IPR004518">
    <property type="entry name" value="MazG-like_dom"/>
</dbReference>
<feature type="domain" description="NTP pyrophosphohydrolase MazG-like" evidence="1">
    <location>
        <begin position="49"/>
        <end position="98"/>
    </location>
</feature>
<evidence type="ECO:0000313" key="2">
    <source>
        <dbReference type="EMBL" id="GIE15203.1"/>
    </source>
</evidence>
<accession>A0A919J6Z3</accession>
<sequence>MTGTAETGTAADTGSGETCPDNLFSLLVATSQQLTVRYPKKGGAFERVAQLAEETGEVAEQINIWAGTGLKRQKHGEFDPRNLAMELADVMRVAVGIALEFGIVNSLGDQIRARHAQVTEEVDGS</sequence>
<reference evidence="2" key="1">
    <citation type="submission" date="2021-01" db="EMBL/GenBank/DDBJ databases">
        <title>Whole genome shotgun sequence of Actinoplanes ferrugineus NBRC 15555.</title>
        <authorList>
            <person name="Komaki H."/>
            <person name="Tamura T."/>
        </authorList>
    </citation>
    <scope>NUCLEOTIDE SEQUENCE</scope>
    <source>
        <strain evidence="2">NBRC 15555</strain>
    </source>
</reference>
<comment type="caution">
    <text evidence="2">The sequence shown here is derived from an EMBL/GenBank/DDBJ whole genome shotgun (WGS) entry which is preliminary data.</text>
</comment>
<protein>
    <recommendedName>
        <fullName evidence="1">NTP pyrophosphohydrolase MazG-like domain-containing protein</fullName>
    </recommendedName>
</protein>
<organism evidence="2 3">
    <name type="scientific">Paractinoplanes ferrugineus</name>
    <dbReference type="NCBI Taxonomy" id="113564"/>
    <lineage>
        <taxon>Bacteria</taxon>
        <taxon>Bacillati</taxon>
        <taxon>Actinomycetota</taxon>
        <taxon>Actinomycetes</taxon>
        <taxon>Micromonosporales</taxon>
        <taxon>Micromonosporaceae</taxon>
        <taxon>Paractinoplanes</taxon>
    </lineage>
</organism>
<proteinExistence type="predicted"/>
<gene>
    <name evidence="2" type="ORF">Afe05nite_70430</name>
</gene>
<evidence type="ECO:0000259" key="1">
    <source>
        <dbReference type="Pfam" id="PF03819"/>
    </source>
</evidence>